<dbReference type="GO" id="GO:0046872">
    <property type="term" value="F:metal ion binding"/>
    <property type="evidence" value="ECO:0007669"/>
    <property type="project" value="UniProtKB-KW"/>
</dbReference>
<accession>A0A7V0T4Q3</accession>
<dbReference type="InterPro" id="IPR023635">
    <property type="entry name" value="Peptide_deformylase"/>
</dbReference>
<evidence type="ECO:0000313" key="3">
    <source>
        <dbReference type="EMBL" id="HDQ98815.1"/>
    </source>
</evidence>
<organism evidence="3">
    <name type="scientific">candidate division WOR-3 bacterium</name>
    <dbReference type="NCBI Taxonomy" id="2052148"/>
    <lineage>
        <taxon>Bacteria</taxon>
        <taxon>Bacteria division WOR-3</taxon>
    </lineage>
</organism>
<dbReference type="HAMAP" id="MF_00163">
    <property type="entry name" value="Pep_deformylase"/>
    <property type="match status" value="1"/>
</dbReference>
<evidence type="ECO:0000256" key="2">
    <source>
        <dbReference type="HAMAP-Rule" id="MF_00163"/>
    </source>
</evidence>
<dbReference type="Pfam" id="PF01327">
    <property type="entry name" value="Pep_deformylase"/>
    <property type="match status" value="1"/>
</dbReference>
<dbReference type="NCBIfam" id="TIGR00079">
    <property type="entry name" value="pept_deformyl"/>
    <property type="match status" value="1"/>
</dbReference>
<dbReference type="PANTHER" id="PTHR10458">
    <property type="entry name" value="PEPTIDE DEFORMYLASE"/>
    <property type="match status" value="1"/>
</dbReference>
<name>A0A7V0T4Q3_UNCW3</name>
<comment type="cofactor">
    <cofactor evidence="2">
        <name>Fe(2+)</name>
        <dbReference type="ChEBI" id="CHEBI:29033"/>
    </cofactor>
    <text evidence="2">Binds 1 Fe(2+) ion.</text>
</comment>
<feature type="binding site" evidence="2">
    <location>
        <position position="149"/>
    </location>
    <ligand>
        <name>Fe cation</name>
        <dbReference type="ChEBI" id="CHEBI:24875"/>
    </ligand>
</feature>
<reference evidence="3" key="1">
    <citation type="journal article" date="2020" name="mSystems">
        <title>Genome- and Community-Level Interaction Insights into Carbon Utilization and Element Cycling Functions of Hydrothermarchaeota in Hydrothermal Sediment.</title>
        <authorList>
            <person name="Zhou Z."/>
            <person name="Liu Y."/>
            <person name="Xu W."/>
            <person name="Pan J."/>
            <person name="Luo Z.H."/>
            <person name="Li M."/>
        </authorList>
    </citation>
    <scope>NUCLEOTIDE SEQUENCE [LARGE SCALE GENOMIC DNA]</scope>
    <source>
        <strain evidence="3">SpSt-1182</strain>
    </source>
</reference>
<dbReference type="GO" id="GO:0006412">
    <property type="term" value="P:translation"/>
    <property type="evidence" value="ECO:0007669"/>
    <property type="project" value="UniProtKB-UniRule"/>
</dbReference>
<dbReference type="PANTHER" id="PTHR10458:SF22">
    <property type="entry name" value="PEPTIDE DEFORMYLASE"/>
    <property type="match status" value="1"/>
</dbReference>
<keyword evidence="2" id="KW-0648">Protein biosynthesis</keyword>
<dbReference type="Gene3D" id="3.90.45.10">
    <property type="entry name" value="Peptide deformylase"/>
    <property type="match status" value="1"/>
</dbReference>
<dbReference type="EC" id="3.5.1.88" evidence="2"/>
<comment type="function">
    <text evidence="2">Removes the formyl group from the N-terminal Met of newly synthesized proteins. Requires at least a dipeptide for an efficient rate of reaction. N-terminal L-methionine is a prerequisite for activity but the enzyme has broad specificity at other positions.</text>
</comment>
<evidence type="ECO:0000256" key="1">
    <source>
        <dbReference type="ARBA" id="ARBA00010759"/>
    </source>
</evidence>
<feature type="binding site" evidence="2">
    <location>
        <position position="145"/>
    </location>
    <ligand>
        <name>Fe cation</name>
        <dbReference type="ChEBI" id="CHEBI:24875"/>
    </ligand>
</feature>
<dbReference type="SUPFAM" id="SSF56420">
    <property type="entry name" value="Peptide deformylase"/>
    <property type="match status" value="1"/>
</dbReference>
<comment type="similarity">
    <text evidence="1 2">Belongs to the polypeptide deformylase family.</text>
</comment>
<dbReference type="CDD" id="cd00487">
    <property type="entry name" value="Pep_deformylase"/>
    <property type="match status" value="1"/>
</dbReference>
<feature type="binding site" evidence="2">
    <location>
        <position position="103"/>
    </location>
    <ligand>
        <name>Fe cation</name>
        <dbReference type="ChEBI" id="CHEBI:24875"/>
    </ligand>
</feature>
<dbReference type="EMBL" id="DSBX01000023">
    <property type="protein sequence ID" value="HDQ98815.1"/>
    <property type="molecule type" value="Genomic_DNA"/>
</dbReference>
<dbReference type="InterPro" id="IPR036821">
    <property type="entry name" value="Peptide_deformylase_sf"/>
</dbReference>
<gene>
    <name evidence="2 3" type="primary">def</name>
    <name evidence="3" type="ORF">ENN51_00810</name>
</gene>
<keyword evidence="2" id="KW-0408">Iron</keyword>
<keyword evidence="2 3" id="KW-0378">Hydrolase</keyword>
<dbReference type="Proteomes" id="UP000885672">
    <property type="component" value="Unassembled WGS sequence"/>
</dbReference>
<comment type="caution">
    <text evidence="3">The sequence shown here is derived from an EMBL/GenBank/DDBJ whole genome shotgun (WGS) entry which is preliminary data.</text>
</comment>
<proteinExistence type="inferred from homology"/>
<comment type="catalytic activity">
    <reaction evidence="2">
        <text>N-terminal N-formyl-L-methionyl-[peptide] + H2O = N-terminal L-methionyl-[peptide] + formate</text>
        <dbReference type="Rhea" id="RHEA:24420"/>
        <dbReference type="Rhea" id="RHEA-COMP:10639"/>
        <dbReference type="Rhea" id="RHEA-COMP:10640"/>
        <dbReference type="ChEBI" id="CHEBI:15377"/>
        <dbReference type="ChEBI" id="CHEBI:15740"/>
        <dbReference type="ChEBI" id="CHEBI:49298"/>
        <dbReference type="ChEBI" id="CHEBI:64731"/>
        <dbReference type="EC" id="3.5.1.88"/>
    </reaction>
</comment>
<keyword evidence="2" id="KW-0479">Metal-binding</keyword>
<dbReference type="AlphaFoldDB" id="A0A7V0T4Q3"/>
<sequence length="190" mass="20946">MAEPSGPLPTGRNRRVVLYGHPVLRLRAVEVESLDDRARRFLADLKATMLEQDGLGLAGNQLGEPVRAFAIDPRSTGVDREPYCVLNPRVLAVEGRLEREEGCLSLPGIYEVVTRPEFIRIAGIGEDAKPVELEATGLLARAFAHEIDHLDGRLFVDHLSKLRLALLGRRLADLEERESRAAEAEAAPAR</sequence>
<feature type="active site" evidence="2">
    <location>
        <position position="146"/>
    </location>
</feature>
<protein>
    <recommendedName>
        <fullName evidence="2">Peptide deformylase</fullName>
        <shortName evidence="2">PDF</shortName>
        <ecNumber evidence="2">3.5.1.88</ecNumber>
    </recommendedName>
    <alternativeName>
        <fullName evidence="2">Polypeptide deformylase</fullName>
    </alternativeName>
</protein>
<dbReference type="PIRSF" id="PIRSF004749">
    <property type="entry name" value="Pep_def"/>
    <property type="match status" value="1"/>
</dbReference>
<dbReference type="PRINTS" id="PR01576">
    <property type="entry name" value="PDEFORMYLASE"/>
</dbReference>
<dbReference type="NCBIfam" id="NF001159">
    <property type="entry name" value="PRK00150.1-3"/>
    <property type="match status" value="1"/>
</dbReference>
<dbReference type="GO" id="GO:0042586">
    <property type="term" value="F:peptide deformylase activity"/>
    <property type="evidence" value="ECO:0007669"/>
    <property type="project" value="UniProtKB-UniRule"/>
</dbReference>